<dbReference type="KEGG" id="anf:AQPE_4121"/>
<dbReference type="KEGG" id="anf:AQPE_4123"/>
<reference evidence="1" key="1">
    <citation type="journal article" date="2020" name="Int. J. Syst. Evol. Microbiol.">
        <title>Aquipluma nitroreducens gen. nov. sp. nov., a novel facultatively anaerobic bacterium isolated from a freshwater lake.</title>
        <authorList>
            <person name="Watanabe M."/>
            <person name="Kojima H."/>
            <person name="Fukui M."/>
        </authorList>
    </citation>
    <scope>NUCLEOTIDE SEQUENCE</scope>
    <source>
        <strain evidence="1">MeG22</strain>
    </source>
</reference>
<gene>
    <name evidence="1" type="ORF">AQPE_4121</name>
    <name evidence="2" type="ORF">AQPE_4123</name>
</gene>
<evidence type="ECO:0000313" key="3">
    <source>
        <dbReference type="Proteomes" id="UP001193389"/>
    </source>
</evidence>
<name>A0A5K7SE92_9BACT</name>
<dbReference type="AlphaFoldDB" id="A0A5K7SE92"/>
<sequence length="42" mass="4631">MKTLFANNETKNFDSFSFDVLTAEELSLVKGGKVADSYADLN</sequence>
<evidence type="ECO:0000313" key="2">
    <source>
        <dbReference type="EMBL" id="BBE19934.1"/>
    </source>
</evidence>
<protein>
    <submittedName>
        <fullName evidence="1">Uncharacterized protein</fullName>
    </submittedName>
</protein>
<dbReference type="EMBL" id="AP018694">
    <property type="protein sequence ID" value="BBE19932.1"/>
    <property type="molecule type" value="Genomic_DNA"/>
</dbReference>
<keyword evidence="3" id="KW-1185">Reference proteome</keyword>
<dbReference type="Proteomes" id="UP001193389">
    <property type="component" value="Chromosome"/>
</dbReference>
<proteinExistence type="predicted"/>
<accession>A0A5K7SE92</accession>
<dbReference type="EMBL" id="AP018694">
    <property type="protein sequence ID" value="BBE19934.1"/>
    <property type="molecule type" value="Genomic_DNA"/>
</dbReference>
<dbReference type="RefSeq" id="WP_318348139.1">
    <property type="nucleotide sequence ID" value="NZ_AP018694.1"/>
</dbReference>
<organism evidence="1 3">
    <name type="scientific">Aquipluma nitroreducens</name>
    <dbReference type="NCBI Taxonomy" id="2010828"/>
    <lineage>
        <taxon>Bacteria</taxon>
        <taxon>Pseudomonadati</taxon>
        <taxon>Bacteroidota</taxon>
        <taxon>Bacteroidia</taxon>
        <taxon>Marinilabiliales</taxon>
        <taxon>Prolixibacteraceae</taxon>
        <taxon>Aquipluma</taxon>
    </lineage>
</organism>
<evidence type="ECO:0000313" key="1">
    <source>
        <dbReference type="EMBL" id="BBE19932.1"/>
    </source>
</evidence>